<feature type="domain" description="TonB C-terminal" evidence="3">
    <location>
        <begin position="204"/>
        <end position="263"/>
    </location>
</feature>
<evidence type="ECO:0000313" key="4">
    <source>
        <dbReference type="EMBL" id="KGD68310.1"/>
    </source>
</evidence>
<dbReference type="SUPFAM" id="SSF74653">
    <property type="entry name" value="TolA/TonB C-terminal domain"/>
    <property type="match status" value="1"/>
</dbReference>
<dbReference type="GO" id="GO:0055085">
    <property type="term" value="P:transmembrane transport"/>
    <property type="evidence" value="ECO:0007669"/>
    <property type="project" value="InterPro"/>
</dbReference>
<dbReference type="STRING" id="1453498.LG45_08465"/>
<gene>
    <name evidence="4" type="ORF">LG45_08465</name>
</gene>
<keyword evidence="5" id="KW-1185">Reference proteome</keyword>
<protein>
    <recommendedName>
        <fullName evidence="3">TonB C-terminal domain-containing protein</fullName>
    </recommendedName>
</protein>
<accession>A0A095V0E1</accession>
<dbReference type="PANTHER" id="PTHR33446:SF2">
    <property type="entry name" value="PROTEIN TONB"/>
    <property type="match status" value="1"/>
</dbReference>
<comment type="caution">
    <text evidence="4">The sequence shown here is derived from an EMBL/GenBank/DDBJ whole genome shotgun (WGS) entry which is preliminary data.</text>
</comment>
<dbReference type="OrthoDB" id="1095452at2"/>
<evidence type="ECO:0000256" key="1">
    <source>
        <dbReference type="SAM" id="MobiDB-lite"/>
    </source>
</evidence>
<feature type="region of interest" description="Disordered" evidence="1">
    <location>
        <begin position="81"/>
        <end position="155"/>
    </location>
</feature>
<name>A0A095V0E1_9FLAO</name>
<dbReference type="EMBL" id="JRHH01000003">
    <property type="protein sequence ID" value="KGD68310.1"/>
    <property type="molecule type" value="Genomic_DNA"/>
</dbReference>
<dbReference type="Gene3D" id="3.30.1150.10">
    <property type="match status" value="1"/>
</dbReference>
<dbReference type="Pfam" id="PF03544">
    <property type="entry name" value="TonB_C"/>
    <property type="match status" value="1"/>
</dbReference>
<dbReference type="RefSeq" id="WP_035126033.1">
    <property type="nucleotide sequence ID" value="NZ_JRHH01000003.1"/>
</dbReference>
<keyword evidence="2" id="KW-0812">Transmembrane</keyword>
<dbReference type="GO" id="GO:0031992">
    <property type="term" value="F:energy transducer activity"/>
    <property type="evidence" value="ECO:0007669"/>
    <property type="project" value="TreeGrafter"/>
</dbReference>
<dbReference type="InterPro" id="IPR037682">
    <property type="entry name" value="TonB_C"/>
</dbReference>
<feature type="compositionally biased region" description="Basic and acidic residues" evidence="1">
    <location>
        <begin position="81"/>
        <end position="91"/>
    </location>
</feature>
<organism evidence="4 5">
    <name type="scientific">Flavobacterium aquatile LMG 4008 = ATCC 11947</name>
    <dbReference type="NCBI Taxonomy" id="1453498"/>
    <lineage>
        <taxon>Bacteria</taxon>
        <taxon>Pseudomonadati</taxon>
        <taxon>Bacteroidota</taxon>
        <taxon>Flavobacteriia</taxon>
        <taxon>Flavobacteriales</taxon>
        <taxon>Flavobacteriaceae</taxon>
        <taxon>Flavobacterium</taxon>
    </lineage>
</organism>
<reference evidence="4 5" key="1">
    <citation type="submission" date="2014-09" db="EMBL/GenBank/DDBJ databases">
        <title>Whole Genome Shotgun of Flavobacterium aquatile LMG 4008.</title>
        <authorList>
            <person name="Gale A.N."/>
            <person name="Pipes S.E."/>
            <person name="Newman J.D."/>
        </authorList>
    </citation>
    <scope>NUCLEOTIDE SEQUENCE [LARGE SCALE GENOMIC DNA]</scope>
    <source>
        <strain evidence="4 5">LMG 4008</strain>
    </source>
</reference>
<evidence type="ECO:0000313" key="5">
    <source>
        <dbReference type="Proteomes" id="UP000029554"/>
    </source>
</evidence>
<keyword evidence="2" id="KW-0472">Membrane</keyword>
<dbReference type="GO" id="GO:0098797">
    <property type="term" value="C:plasma membrane protein complex"/>
    <property type="evidence" value="ECO:0007669"/>
    <property type="project" value="TreeGrafter"/>
</dbReference>
<evidence type="ECO:0000259" key="3">
    <source>
        <dbReference type="Pfam" id="PF03544"/>
    </source>
</evidence>
<dbReference type="InterPro" id="IPR051045">
    <property type="entry name" value="TonB-dependent_transducer"/>
</dbReference>
<dbReference type="Proteomes" id="UP000029554">
    <property type="component" value="Unassembled WGS sequence"/>
</dbReference>
<keyword evidence="2" id="KW-1133">Transmembrane helix</keyword>
<dbReference type="PANTHER" id="PTHR33446">
    <property type="entry name" value="PROTEIN TONB-RELATED"/>
    <property type="match status" value="1"/>
</dbReference>
<dbReference type="AlphaFoldDB" id="A0A095V0E1"/>
<sequence length="268" mass="29251">MSNLSIFEKKWIDLVFEGKNKAYGAYQLRQESTKTTLLAFISGIAFITVVFGVGLFLSSFGAKPVVTPKEPTDVIIKVDNYTEPKRDEPKTVEPPASSAPDVEIPTNKNYVAAPTDQSEPDVPTNADLPTNNTPTGIPGGTGTNPEPSNGGGTTFVPEVKLPEGPTVTAALDEQPEFPGGIDRFRKQVGEKFVTPELDEERVVSVIVSFVIEKDGTMTDIKVLKNPGYNLDKEAIRVLKSINTKWKPGKIKGQLMRTQYTLPIKVLMN</sequence>
<evidence type="ECO:0000256" key="2">
    <source>
        <dbReference type="SAM" id="Phobius"/>
    </source>
</evidence>
<feature type="transmembrane region" description="Helical" evidence="2">
    <location>
        <begin position="37"/>
        <end position="57"/>
    </location>
</feature>
<proteinExistence type="predicted"/>
<dbReference type="eggNOG" id="COG0810">
    <property type="taxonomic scope" value="Bacteria"/>
</dbReference>